<dbReference type="AlphaFoldDB" id="M2Y777"/>
<evidence type="ECO:0000256" key="7">
    <source>
        <dbReference type="ARBA" id="ARBA00023029"/>
    </source>
</evidence>
<dbReference type="CDD" id="cd00223">
    <property type="entry name" value="TOPRIM_TopoIIB_SPO"/>
    <property type="match status" value="1"/>
</dbReference>
<evidence type="ECO:0000259" key="11">
    <source>
        <dbReference type="Pfam" id="PF04406"/>
    </source>
</evidence>
<dbReference type="GO" id="GO:0000228">
    <property type="term" value="C:nuclear chromosome"/>
    <property type="evidence" value="ECO:0007669"/>
    <property type="project" value="TreeGrafter"/>
</dbReference>
<organism evidence="13 14">
    <name type="scientific">Galdieria sulphuraria</name>
    <name type="common">Red alga</name>
    <dbReference type="NCBI Taxonomy" id="130081"/>
    <lineage>
        <taxon>Eukaryota</taxon>
        <taxon>Rhodophyta</taxon>
        <taxon>Bangiophyceae</taxon>
        <taxon>Galdieriales</taxon>
        <taxon>Galdieriaceae</taxon>
        <taxon>Galdieria</taxon>
    </lineage>
</organism>
<protein>
    <recommendedName>
        <fullName evidence="4">DNA topoisomerase (ATP-hydrolyzing)</fullName>
        <ecNumber evidence="4">5.6.2.2</ecNumber>
    </recommendedName>
</protein>
<keyword evidence="5" id="KW-0479">Metal-binding</keyword>
<evidence type="ECO:0000313" key="14">
    <source>
        <dbReference type="Proteomes" id="UP000030680"/>
    </source>
</evidence>
<evidence type="ECO:0000256" key="2">
    <source>
        <dbReference type="ARBA" id="ARBA00001946"/>
    </source>
</evidence>
<dbReference type="eggNOG" id="KOG2795">
    <property type="taxonomic scope" value="Eukaryota"/>
</dbReference>
<dbReference type="Proteomes" id="UP000030680">
    <property type="component" value="Unassembled WGS sequence"/>
</dbReference>
<dbReference type="GeneID" id="17090326"/>
<reference evidence="14" key="1">
    <citation type="journal article" date="2013" name="Science">
        <title>Gene transfer from bacteria and archaea facilitated evolution of an extremophilic eukaryote.</title>
        <authorList>
            <person name="Schonknecht G."/>
            <person name="Chen W.H."/>
            <person name="Ternes C.M."/>
            <person name="Barbier G.G."/>
            <person name="Shrestha R.P."/>
            <person name="Stanke M."/>
            <person name="Brautigam A."/>
            <person name="Baker B.J."/>
            <person name="Banfield J.F."/>
            <person name="Garavito R.M."/>
            <person name="Carr K."/>
            <person name="Wilkerson C."/>
            <person name="Rensing S.A."/>
            <person name="Gagneul D."/>
            <person name="Dickenson N.E."/>
            <person name="Oesterhelt C."/>
            <person name="Lercher M.J."/>
            <person name="Weber A.P."/>
        </authorList>
    </citation>
    <scope>NUCLEOTIDE SEQUENCE [LARGE SCALE GENOMIC DNA]</scope>
    <source>
        <strain evidence="14">074W</strain>
    </source>
</reference>
<dbReference type="GO" id="GO:0046872">
    <property type="term" value="F:metal ion binding"/>
    <property type="evidence" value="ECO:0007669"/>
    <property type="project" value="UniProtKB-KW"/>
</dbReference>
<dbReference type="GO" id="GO:0007131">
    <property type="term" value="P:reciprocal meiotic recombination"/>
    <property type="evidence" value="ECO:0007669"/>
    <property type="project" value="TreeGrafter"/>
</dbReference>
<dbReference type="SUPFAM" id="SSF56726">
    <property type="entry name" value="DNA topoisomerase IV, alpha subunit"/>
    <property type="match status" value="1"/>
</dbReference>
<dbReference type="EC" id="5.6.2.2" evidence="4"/>
<evidence type="ECO:0000256" key="5">
    <source>
        <dbReference type="ARBA" id="ARBA00022723"/>
    </source>
</evidence>
<dbReference type="InterPro" id="IPR036388">
    <property type="entry name" value="WH-like_DNA-bd_sf"/>
</dbReference>
<dbReference type="OrthoDB" id="2328at2759"/>
<dbReference type="Pfam" id="PF21180">
    <property type="entry name" value="TOP6A-Spo11_Toprim"/>
    <property type="match status" value="1"/>
</dbReference>
<name>M2Y777_GALSU</name>
<dbReference type="InterPro" id="IPR034136">
    <property type="entry name" value="TOPRIM_Topo6A/Spo11"/>
</dbReference>
<dbReference type="EMBL" id="KB454490">
    <property type="protein sequence ID" value="EME31699.1"/>
    <property type="molecule type" value="Genomic_DNA"/>
</dbReference>
<dbReference type="PRINTS" id="PR01550">
    <property type="entry name" value="TOP6AFAMILY"/>
</dbReference>
<evidence type="ECO:0000256" key="3">
    <source>
        <dbReference type="ARBA" id="ARBA00006559"/>
    </source>
</evidence>
<dbReference type="PANTHER" id="PTHR10848">
    <property type="entry name" value="MEIOTIC RECOMBINATION PROTEIN SPO11"/>
    <property type="match status" value="1"/>
</dbReference>
<keyword evidence="14" id="KW-1185">Reference proteome</keyword>
<dbReference type="Gene3D" id="3.40.1360.10">
    <property type="match status" value="1"/>
</dbReference>
<keyword evidence="6" id="KW-0460">Magnesium</keyword>
<accession>M2Y777</accession>
<dbReference type="GO" id="GO:0005524">
    <property type="term" value="F:ATP binding"/>
    <property type="evidence" value="ECO:0007669"/>
    <property type="project" value="InterPro"/>
</dbReference>
<dbReference type="KEGG" id="gsl:Gasu_10780"/>
<evidence type="ECO:0000313" key="13">
    <source>
        <dbReference type="EMBL" id="EME31699.1"/>
    </source>
</evidence>
<dbReference type="OMA" id="ICKSGIT"/>
<sequence>MKENTTVCKIEKWIFYILQKLVKGKFVITEEMKLYNSVVLCRVFILMDKIHALLVQGSYANQRALFYEMRHLKMEYSVTNKSYSLTKHSSYLFPSQIQVDTTIRKISGLLGSSRNELHIFPNSKGFLSGAIALVHHNSSSNAIDCLREFPDGWCIPGSTEYLNQFKFENLGAQYIVVIEKHGIFKRLLEDRFVHHLPSILICGLGYPSIATKFLFQRIARELRLPCLGLVDYNPHGLALLQTYRSSLAKEASDLDNQLSCSSWRESTPLHIYWLGLHFSQLSQLNLWDKFRKPLTRRDRVLLTKLRNQLQTKAGRNLAVLEQELNAMQNGKVELQAIYSLGHSYLSRTYLPSAIFHYEDLVPRL</sequence>
<dbReference type="PANTHER" id="PTHR10848:SF0">
    <property type="entry name" value="MEIOTIC RECOMBINATION PROTEIN SPO11"/>
    <property type="match status" value="1"/>
</dbReference>
<dbReference type="InterPro" id="IPR036078">
    <property type="entry name" value="Spo11/TopoVI_A_sf"/>
</dbReference>
<evidence type="ECO:0000256" key="1">
    <source>
        <dbReference type="ARBA" id="ARBA00000185"/>
    </source>
</evidence>
<dbReference type="RefSeq" id="XP_005708219.1">
    <property type="nucleotide sequence ID" value="XM_005708162.1"/>
</dbReference>
<comment type="similarity">
    <text evidence="3 10">Belongs to the TOP6A family.</text>
</comment>
<keyword evidence="8 10" id="KW-0238">DNA-binding</keyword>
<dbReference type="Gene3D" id="1.10.10.10">
    <property type="entry name" value="Winged helix-like DNA-binding domain superfamily/Winged helix DNA-binding domain"/>
    <property type="match status" value="1"/>
</dbReference>
<dbReference type="GO" id="GO:0006265">
    <property type="term" value="P:DNA topological change"/>
    <property type="evidence" value="ECO:0007669"/>
    <property type="project" value="InterPro"/>
</dbReference>
<keyword evidence="9 10" id="KW-0413">Isomerase</keyword>
<dbReference type="PRINTS" id="PR01552">
    <property type="entry name" value="TPISMRASE6A"/>
</dbReference>
<dbReference type="InterPro" id="IPR004085">
    <property type="entry name" value="TopoVI_A"/>
</dbReference>
<dbReference type="PROSITE" id="PS52041">
    <property type="entry name" value="TOPO_IIB"/>
    <property type="match status" value="1"/>
</dbReference>
<evidence type="ECO:0000256" key="8">
    <source>
        <dbReference type="ARBA" id="ARBA00023125"/>
    </source>
</evidence>
<proteinExistence type="inferred from homology"/>
<comment type="cofactor">
    <cofactor evidence="2">
        <name>Mg(2+)</name>
        <dbReference type="ChEBI" id="CHEBI:18420"/>
    </cofactor>
</comment>
<dbReference type="InterPro" id="IPR013049">
    <property type="entry name" value="Spo11/TopoVI_A_N"/>
</dbReference>
<dbReference type="GO" id="GO:0003677">
    <property type="term" value="F:DNA binding"/>
    <property type="evidence" value="ECO:0007669"/>
    <property type="project" value="UniProtKB-UniRule"/>
</dbReference>
<dbReference type="Pfam" id="PF04406">
    <property type="entry name" value="TP6A_N"/>
    <property type="match status" value="1"/>
</dbReference>
<gene>
    <name evidence="13" type="ORF">Gasu_10780</name>
</gene>
<evidence type="ECO:0000256" key="6">
    <source>
        <dbReference type="ARBA" id="ARBA00022842"/>
    </source>
</evidence>
<dbReference type="GO" id="GO:0003918">
    <property type="term" value="F:DNA topoisomerase type II (double strand cut, ATP-hydrolyzing) activity"/>
    <property type="evidence" value="ECO:0007669"/>
    <property type="project" value="UniProtKB-UniRule"/>
</dbReference>
<dbReference type="InterPro" id="IPR002815">
    <property type="entry name" value="Spo11/TopoVI_A"/>
</dbReference>
<evidence type="ECO:0000256" key="4">
    <source>
        <dbReference type="ARBA" id="ARBA00012895"/>
    </source>
</evidence>
<dbReference type="STRING" id="130081.M2Y777"/>
<evidence type="ECO:0000256" key="9">
    <source>
        <dbReference type="ARBA" id="ARBA00023235"/>
    </source>
</evidence>
<dbReference type="GO" id="GO:0000706">
    <property type="term" value="P:meiotic DNA double-strand break processing"/>
    <property type="evidence" value="ECO:0007669"/>
    <property type="project" value="TreeGrafter"/>
</dbReference>
<comment type="catalytic activity">
    <reaction evidence="1 10">
        <text>ATP-dependent breakage, passage and rejoining of double-stranded DNA.</text>
        <dbReference type="EC" id="5.6.2.2"/>
    </reaction>
</comment>
<dbReference type="Gramene" id="EME31699">
    <property type="protein sequence ID" value="EME31699"/>
    <property type="gene ID" value="Gasu_10780"/>
</dbReference>
<feature type="domain" description="Topoisomerase 6 subunit A/Spo11 TOPRIM" evidence="12">
    <location>
        <begin position="174"/>
        <end position="354"/>
    </location>
</feature>
<feature type="active site" description="O-(5'-phospho-DNA)-tyrosine intermediate" evidence="10">
    <location>
        <position position="67"/>
    </location>
</feature>
<evidence type="ECO:0000256" key="10">
    <source>
        <dbReference type="PROSITE-ProRule" id="PRU01385"/>
    </source>
</evidence>
<evidence type="ECO:0000259" key="12">
    <source>
        <dbReference type="Pfam" id="PF21180"/>
    </source>
</evidence>
<feature type="domain" description="Spo11/DNA topoisomerase VI subunit A N-terminal" evidence="11">
    <location>
        <begin position="40"/>
        <end position="119"/>
    </location>
</feature>
<keyword evidence="7 10" id="KW-0799">Topoisomerase</keyword>
<dbReference type="GO" id="GO:0042138">
    <property type="term" value="P:meiotic DNA double-strand break formation"/>
    <property type="evidence" value="ECO:0007669"/>
    <property type="project" value="TreeGrafter"/>
</dbReference>